<dbReference type="PRINTS" id="PR00019">
    <property type="entry name" value="LEURICHRPT"/>
</dbReference>
<dbReference type="InterPro" id="IPR032675">
    <property type="entry name" value="LRR_dom_sf"/>
</dbReference>
<dbReference type="InterPro" id="IPR046956">
    <property type="entry name" value="RLP23-like"/>
</dbReference>
<comment type="caution">
    <text evidence="10">The sequence shown here is derived from an EMBL/GenBank/DDBJ whole genome shotgun (WGS) entry which is preliminary data.</text>
</comment>
<reference evidence="10" key="1">
    <citation type="journal article" date="2023" name="bioRxiv">
        <title>Improved chromosome-level genome assembly for marigold (Tagetes erecta).</title>
        <authorList>
            <person name="Jiang F."/>
            <person name="Yuan L."/>
            <person name="Wang S."/>
            <person name="Wang H."/>
            <person name="Xu D."/>
            <person name="Wang A."/>
            <person name="Fan W."/>
        </authorList>
    </citation>
    <scope>NUCLEOTIDE SEQUENCE</scope>
    <source>
        <strain evidence="10">WSJ</strain>
        <tissue evidence="10">Leaf</tissue>
    </source>
</reference>
<evidence type="ECO:0000256" key="8">
    <source>
        <dbReference type="ARBA" id="ARBA00023180"/>
    </source>
</evidence>
<protein>
    <recommendedName>
        <fullName evidence="9">Disease resistance R13L4/SHOC-2-like LRR domain-containing protein</fullName>
    </recommendedName>
</protein>
<dbReference type="InterPro" id="IPR055414">
    <property type="entry name" value="LRR_R13L4/SHOC2-like"/>
</dbReference>
<keyword evidence="8" id="KW-0325">Glycoprotein</keyword>
<evidence type="ECO:0000256" key="3">
    <source>
        <dbReference type="ARBA" id="ARBA00022692"/>
    </source>
</evidence>
<name>A0AAD8L9T8_TARER</name>
<dbReference type="PANTHER" id="PTHR48063">
    <property type="entry name" value="LRR RECEPTOR-LIKE KINASE"/>
    <property type="match status" value="1"/>
</dbReference>
<accession>A0AAD8L9T8</accession>
<gene>
    <name evidence="10" type="ORF">QVD17_01012</name>
</gene>
<dbReference type="Proteomes" id="UP001229421">
    <property type="component" value="Unassembled WGS sequence"/>
</dbReference>
<evidence type="ECO:0000256" key="7">
    <source>
        <dbReference type="ARBA" id="ARBA00023136"/>
    </source>
</evidence>
<dbReference type="PANTHER" id="PTHR48063:SF103">
    <property type="entry name" value="LEUCINE-RICH RECEPTOR-LIKE KINASE FAMILY PROTEIN"/>
    <property type="match status" value="1"/>
</dbReference>
<evidence type="ECO:0000313" key="11">
    <source>
        <dbReference type="Proteomes" id="UP001229421"/>
    </source>
</evidence>
<dbReference type="InterPro" id="IPR001611">
    <property type="entry name" value="Leu-rich_rpt"/>
</dbReference>
<keyword evidence="6" id="KW-1133">Transmembrane helix</keyword>
<evidence type="ECO:0000256" key="2">
    <source>
        <dbReference type="ARBA" id="ARBA00022614"/>
    </source>
</evidence>
<keyword evidence="7" id="KW-0472">Membrane</keyword>
<comment type="subcellular location">
    <subcellularLocation>
        <location evidence="1">Membrane</location>
        <topology evidence="1">Single-pass type I membrane protein</topology>
    </subcellularLocation>
</comment>
<dbReference type="EMBL" id="JAUHHV010000001">
    <property type="protein sequence ID" value="KAK1435251.1"/>
    <property type="molecule type" value="Genomic_DNA"/>
</dbReference>
<dbReference type="Pfam" id="PF00560">
    <property type="entry name" value="LRR_1"/>
    <property type="match status" value="1"/>
</dbReference>
<keyword evidence="11" id="KW-1185">Reference proteome</keyword>
<dbReference type="SUPFAM" id="SSF52058">
    <property type="entry name" value="L domain-like"/>
    <property type="match status" value="1"/>
</dbReference>
<keyword evidence="5" id="KW-0677">Repeat</keyword>
<evidence type="ECO:0000256" key="4">
    <source>
        <dbReference type="ARBA" id="ARBA00022729"/>
    </source>
</evidence>
<dbReference type="FunFam" id="3.80.10.10:FF:000400">
    <property type="entry name" value="Nuclear pore complex protein NUP107"/>
    <property type="match status" value="1"/>
</dbReference>
<evidence type="ECO:0000313" key="10">
    <source>
        <dbReference type="EMBL" id="KAK1435251.1"/>
    </source>
</evidence>
<keyword evidence="2" id="KW-0433">Leucine-rich repeat</keyword>
<proteinExistence type="predicted"/>
<organism evidence="10 11">
    <name type="scientific">Tagetes erecta</name>
    <name type="common">African marigold</name>
    <dbReference type="NCBI Taxonomy" id="13708"/>
    <lineage>
        <taxon>Eukaryota</taxon>
        <taxon>Viridiplantae</taxon>
        <taxon>Streptophyta</taxon>
        <taxon>Embryophyta</taxon>
        <taxon>Tracheophyta</taxon>
        <taxon>Spermatophyta</taxon>
        <taxon>Magnoliopsida</taxon>
        <taxon>eudicotyledons</taxon>
        <taxon>Gunneridae</taxon>
        <taxon>Pentapetalae</taxon>
        <taxon>asterids</taxon>
        <taxon>campanulids</taxon>
        <taxon>Asterales</taxon>
        <taxon>Asteraceae</taxon>
        <taxon>Asteroideae</taxon>
        <taxon>Heliantheae alliance</taxon>
        <taxon>Tageteae</taxon>
        <taxon>Tagetes</taxon>
    </lineage>
</organism>
<dbReference type="Pfam" id="PF13516">
    <property type="entry name" value="LRR_6"/>
    <property type="match status" value="1"/>
</dbReference>
<dbReference type="Pfam" id="PF23598">
    <property type="entry name" value="LRR_14"/>
    <property type="match status" value="1"/>
</dbReference>
<keyword evidence="4" id="KW-0732">Signal</keyword>
<dbReference type="Gene3D" id="3.80.10.10">
    <property type="entry name" value="Ribonuclease Inhibitor"/>
    <property type="match status" value="3"/>
</dbReference>
<sequence>MTEGEEATNDCCQWVGVECNKHARVVSIYLSEGDLVGKLSPSLLNLSYLTDLELSENYFYGFIPTFINGSMTRLKHLDLSYNSFHGAIPKFIGSMTRLKHLDLGDNNFTGTIPPVLGNLTNLEELSLRNLKRCTVENLDWLSQLLHIERLDMYGSRLTGSFSNDIHKFSSLKNLDLSNNQLNGTIGEKLGPIFPKWIQALKSLSSIDLANNNISDTIPNEFWNMWPSQLTYLNLSSNTITGFVTNLSSNFDNDYVDIDLSSNNFYGPMSNVSFSLTSLDLSRNKFHDEISFLCQIVDGYITLIDLSRNLFTGRIPNCLYHFKNLQILNLGHNILSGRLPASIQHLINLKSFEPARYIGNGGLCGLPLPKYCPEVPPVIDEIEDDGEDKDDIL</sequence>
<evidence type="ECO:0000256" key="5">
    <source>
        <dbReference type="ARBA" id="ARBA00022737"/>
    </source>
</evidence>
<evidence type="ECO:0000259" key="9">
    <source>
        <dbReference type="Pfam" id="PF23598"/>
    </source>
</evidence>
<feature type="domain" description="Disease resistance R13L4/SHOC-2-like LRR" evidence="9">
    <location>
        <begin position="43"/>
        <end position="235"/>
    </location>
</feature>
<dbReference type="AlphaFoldDB" id="A0AAD8L9T8"/>
<evidence type="ECO:0000256" key="1">
    <source>
        <dbReference type="ARBA" id="ARBA00004479"/>
    </source>
</evidence>
<dbReference type="GO" id="GO:0016020">
    <property type="term" value="C:membrane"/>
    <property type="evidence" value="ECO:0007669"/>
    <property type="project" value="UniProtKB-SubCell"/>
</dbReference>
<evidence type="ECO:0000256" key="6">
    <source>
        <dbReference type="ARBA" id="ARBA00022989"/>
    </source>
</evidence>
<keyword evidence="3" id="KW-0812">Transmembrane</keyword>